<evidence type="ECO:0000256" key="2">
    <source>
        <dbReference type="ARBA" id="ARBA00022737"/>
    </source>
</evidence>
<dbReference type="PROSITE" id="PS50082">
    <property type="entry name" value="WD_REPEATS_2"/>
    <property type="match status" value="1"/>
</dbReference>
<dbReference type="Gene3D" id="2.130.10.10">
    <property type="entry name" value="YVTN repeat-like/Quinoprotein amine dehydrogenase"/>
    <property type="match status" value="2"/>
</dbReference>
<feature type="compositionally biased region" description="Polar residues" evidence="4">
    <location>
        <begin position="459"/>
        <end position="473"/>
    </location>
</feature>
<dbReference type="InterPro" id="IPR015943">
    <property type="entry name" value="WD40/YVTN_repeat-like_dom_sf"/>
</dbReference>
<feature type="compositionally biased region" description="Low complexity" evidence="4">
    <location>
        <begin position="359"/>
        <end position="371"/>
    </location>
</feature>
<feature type="compositionally biased region" description="Acidic residues" evidence="4">
    <location>
        <begin position="23"/>
        <end position="66"/>
    </location>
</feature>
<dbReference type="PROSITE" id="PS50294">
    <property type="entry name" value="WD_REPEATS_REGION"/>
    <property type="match status" value="1"/>
</dbReference>
<keyword evidence="1 3" id="KW-0853">WD repeat</keyword>
<dbReference type="OrthoDB" id="10260946at2759"/>
<gene>
    <name evidence="6" type="ORF">PILCRDRAFT_815611</name>
</gene>
<reference evidence="6 7" key="1">
    <citation type="submission" date="2014-04" db="EMBL/GenBank/DDBJ databases">
        <authorList>
            <consortium name="DOE Joint Genome Institute"/>
            <person name="Kuo A."/>
            <person name="Tarkka M."/>
            <person name="Buscot F."/>
            <person name="Kohler A."/>
            <person name="Nagy L.G."/>
            <person name="Floudas D."/>
            <person name="Copeland A."/>
            <person name="Barry K.W."/>
            <person name="Cichocki N."/>
            <person name="Veneault-Fourrey C."/>
            <person name="LaButti K."/>
            <person name="Lindquist E.A."/>
            <person name="Lipzen A."/>
            <person name="Lundell T."/>
            <person name="Morin E."/>
            <person name="Murat C."/>
            <person name="Sun H."/>
            <person name="Tunlid A."/>
            <person name="Henrissat B."/>
            <person name="Grigoriev I.V."/>
            <person name="Hibbett D.S."/>
            <person name="Martin F."/>
            <person name="Nordberg H.P."/>
            <person name="Cantor M.N."/>
            <person name="Hua S.X."/>
        </authorList>
    </citation>
    <scope>NUCLEOTIDE SEQUENCE [LARGE SCALE GENOMIC DNA]</scope>
    <source>
        <strain evidence="6 7">F 1598</strain>
    </source>
</reference>
<dbReference type="SUPFAM" id="SSF50978">
    <property type="entry name" value="WD40 repeat-like"/>
    <property type="match status" value="1"/>
</dbReference>
<dbReference type="InterPro" id="IPR001680">
    <property type="entry name" value="WD40_rpt"/>
</dbReference>
<evidence type="ECO:0000313" key="6">
    <source>
        <dbReference type="EMBL" id="KIM87152.1"/>
    </source>
</evidence>
<dbReference type="PANTHER" id="PTHR19848:SF8">
    <property type="entry name" value="F-BOX AND WD REPEAT DOMAIN CONTAINING 7"/>
    <property type="match status" value="1"/>
</dbReference>
<feature type="repeat" description="WD" evidence="3">
    <location>
        <begin position="271"/>
        <end position="312"/>
    </location>
</feature>
<feature type="compositionally biased region" description="Polar residues" evidence="4">
    <location>
        <begin position="387"/>
        <end position="405"/>
    </location>
</feature>
<dbReference type="FunCoup" id="A0A0C3CBW2">
    <property type="interactions" value="49"/>
</dbReference>
<dbReference type="Pfam" id="PF23798">
    <property type="entry name" value="Beta-prop_SPT8"/>
    <property type="match status" value="2"/>
</dbReference>
<organism evidence="6 7">
    <name type="scientific">Piloderma croceum (strain F 1598)</name>
    <dbReference type="NCBI Taxonomy" id="765440"/>
    <lineage>
        <taxon>Eukaryota</taxon>
        <taxon>Fungi</taxon>
        <taxon>Dikarya</taxon>
        <taxon>Basidiomycota</taxon>
        <taxon>Agaricomycotina</taxon>
        <taxon>Agaricomycetes</taxon>
        <taxon>Agaricomycetidae</taxon>
        <taxon>Atheliales</taxon>
        <taxon>Atheliaceae</taxon>
        <taxon>Piloderma</taxon>
    </lineage>
</organism>
<reference evidence="7" key="2">
    <citation type="submission" date="2015-01" db="EMBL/GenBank/DDBJ databases">
        <title>Evolutionary Origins and Diversification of the Mycorrhizal Mutualists.</title>
        <authorList>
            <consortium name="DOE Joint Genome Institute"/>
            <consortium name="Mycorrhizal Genomics Consortium"/>
            <person name="Kohler A."/>
            <person name="Kuo A."/>
            <person name="Nagy L.G."/>
            <person name="Floudas D."/>
            <person name="Copeland A."/>
            <person name="Barry K.W."/>
            <person name="Cichocki N."/>
            <person name="Veneault-Fourrey C."/>
            <person name="LaButti K."/>
            <person name="Lindquist E.A."/>
            <person name="Lipzen A."/>
            <person name="Lundell T."/>
            <person name="Morin E."/>
            <person name="Murat C."/>
            <person name="Riley R."/>
            <person name="Ohm R."/>
            <person name="Sun H."/>
            <person name="Tunlid A."/>
            <person name="Henrissat B."/>
            <person name="Grigoriev I.V."/>
            <person name="Hibbett D.S."/>
            <person name="Martin F."/>
        </authorList>
    </citation>
    <scope>NUCLEOTIDE SEQUENCE [LARGE SCALE GENOMIC DNA]</scope>
    <source>
        <strain evidence="7">F 1598</strain>
    </source>
</reference>
<proteinExistence type="predicted"/>
<feature type="compositionally biased region" description="Acidic residues" evidence="4">
    <location>
        <begin position="1"/>
        <end position="16"/>
    </location>
</feature>
<feature type="domain" description="Transcription factor spt8 beta-propeller" evidence="5">
    <location>
        <begin position="492"/>
        <end position="673"/>
    </location>
</feature>
<feature type="compositionally biased region" description="Acidic residues" evidence="4">
    <location>
        <begin position="418"/>
        <end position="431"/>
    </location>
</feature>
<name>A0A0C3CBW2_PILCF</name>
<dbReference type="SMART" id="SM00320">
    <property type="entry name" value="WD40"/>
    <property type="match status" value="7"/>
</dbReference>
<dbReference type="Proteomes" id="UP000054166">
    <property type="component" value="Unassembled WGS sequence"/>
</dbReference>
<evidence type="ECO:0000256" key="4">
    <source>
        <dbReference type="SAM" id="MobiDB-lite"/>
    </source>
</evidence>
<evidence type="ECO:0000259" key="5">
    <source>
        <dbReference type="Pfam" id="PF23798"/>
    </source>
</evidence>
<dbReference type="HOGENOM" id="CLU_010934_1_1_1"/>
<keyword evidence="7" id="KW-1185">Reference proteome</keyword>
<feature type="region of interest" description="Disordered" evidence="4">
    <location>
        <begin position="1"/>
        <end position="117"/>
    </location>
</feature>
<protein>
    <recommendedName>
        <fullName evidence="5">Transcription factor spt8 beta-propeller domain-containing protein</fullName>
    </recommendedName>
</protein>
<feature type="compositionally biased region" description="Polar residues" evidence="4">
    <location>
        <begin position="86"/>
        <end position="96"/>
    </location>
</feature>
<dbReference type="InterPro" id="IPR057544">
    <property type="entry name" value="Beta-prop_SPT8"/>
</dbReference>
<sequence>MAPSESEGDEIDDLETDNGTSDADGEEEEVDEEVLDNDPDDATEGDDESLSEESEEGEDEDEDEDSEHSGEDVNMDVDTDAPATIPNETTRYSPHTQSKRSKTPPPQTRERSLSPAQMRKNKLLFSSGSSFSTPGSYTVEAVCAIAHPAPTHALASSLCMTHLLTGSDDGYIRDYDVFAAVNGKSFLTAPQRHHCGVVEGIMKAGQIRSWWENPDMSRFNGATPVSDDPSISPVYSLLMHSDALWALAGSNTGHINLFTVRHDAGRLCHVMNGHRGPVSALSMEHDEKGYFSAGWDGEAKQWDLNTGQIVREFIAHGSQLVGIAVRPTISGYSGANISTAKTLSEAVHFRPTDSMQVPTQSTSESASGESGAVGNIANTLAADNTARTQPVTMPGQVTNNTQQAPDSDAKSEVSYDPLFDDEPDADGEPDGENNGQWQATHRLYDLSSQNGPSTLAMPSHSTSQPNRASTSSVVVPKNAPPLLDSTGYSTFSPDVLMTASIDGQIILWDKRVNTPRKGVGRLEMSEKTPPWCVSACWSTNGAHMYAGRRNGTIDVWDVRQPGRSGPRGTPRLLKTLRNPTSSGVVSCVVSFPDGRHIASASSDNIRLWNASDAGEPDASGKTKSGVQFKIIPGHHGGYISQMIVDPAARFLVSASSNRGWHGESSRTVFVHDIKNYHRTTF</sequence>
<keyword evidence="2" id="KW-0677">Repeat</keyword>
<dbReference type="InterPro" id="IPR036322">
    <property type="entry name" value="WD40_repeat_dom_sf"/>
</dbReference>
<dbReference type="STRING" id="765440.A0A0C3CBW2"/>
<evidence type="ECO:0000256" key="3">
    <source>
        <dbReference type="PROSITE-ProRule" id="PRU00221"/>
    </source>
</evidence>
<accession>A0A0C3CBW2</accession>
<feature type="domain" description="Transcription factor spt8 beta-propeller" evidence="5">
    <location>
        <begin position="140"/>
        <end position="336"/>
    </location>
</feature>
<dbReference type="InParanoid" id="A0A0C3CBW2"/>
<feature type="region of interest" description="Disordered" evidence="4">
    <location>
        <begin position="387"/>
        <end position="476"/>
    </location>
</feature>
<evidence type="ECO:0000256" key="1">
    <source>
        <dbReference type="ARBA" id="ARBA00022574"/>
    </source>
</evidence>
<dbReference type="PANTHER" id="PTHR19848">
    <property type="entry name" value="WD40 REPEAT PROTEIN"/>
    <property type="match status" value="1"/>
</dbReference>
<dbReference type="AlphaFoldDB" id="A0A0C3CBW2"/>
<evidence type="ECO:0000313" key="7">
    <source>
        <dbReference type="Proteomes" id="UP000054166"/>
    </source>
</evidence>
<dbReference type="EMBL" id="KN832980">
    <property type="protein sequence ID" value="KIM87152.1"/>
    <property type="molecule type" value="Genomic_DNA"/>
</dbReference>
<feature type="region of interest" description="Disordered" evidence="4">
    <location>
        <begin position="350"/>
        <end position="371"/>
    </location>
</feature>